<accession>A0A072UUE1</accession>
<reference evidence="3" key="3">
    <citation type="submission" date="2015-04" db="UniProtKB">
        <authorList>
            <consortium name="EnsemblPlants"/>
        </authorList>
    </citation>
    <scope>IDENTIFICATION</scope>
    <source>
        <strain evidence="3">cv. Jemalong A17</strain>
    </source>
</reference>
<dbReference type="EnsemblPlants" id="KEH32966">
    <property type="protein sequence ID" value="KEH32966"/>
    <property type="gene ID" value="MTR_3g012130"/>
</dbReference>
<sequence length="101" mass="11807">MGDNNNTLDIVNDKWRSIREYAVFDLPSLHTSIVKSEVTTVQFEFKLIMFQILQTIGQSSGVDIYDYYLHLNQFTEVVENFKIACKEDDGFKLRLFPYSLT</sequence>
<dbReference type="AlphaFoldDB" id="A0A072UUE1"/>
<evidence type="ECO:0000313" key="1">
    <source>
        <dbReference type="EMBL" id="KEH32966.1"/>
    </source>
</evidence>
<keyword evidence="4" id="KW-1185">Reference proteome</keyword>
<evidence type="ECO:0000313" key="2">
    <source>
        <dbReference type="EMBL" id="RHN65564.1"/>
    </source>
</evidence>
<evidence type="ECO:0000313" key="4">
    <source>
        <dbReference type="Proteomes" id="UP000002051"/>
    </source>
</evidence>
<organism evidence="1 4">
    <name type="scientific">Medicago truncatula</name>
    <name type="common">Barrel medic</name>
    <name type="synonym">Medicago tribuloides</name>
    <dbReference type="NCBI Taxonomy" id="3880"/>
    <lineage>
        <taxon>Eukaryota</taxon>
        <taxon>Viridiplantae</taxon>
        <taxon>Streptophyta</taxon>
        <taxon>Embryophyta</taxon>
        <taxon>Tracheophyta</taxon>
        <taxon>Spermatophyta</taxon>
        <taxon>Magnoliopsida</taxon>
        <taxon>eudicotyledons</taxon>
        <taxon>Gunneridae</taxon>
        <taxon>Pentapetalae</taxon>
        <taxon>rosids</taxon>
        <taxon>fabids</taxon>
        <taxon>Fabales</taxon>
        <taxon>Fabaceae</taxon>
        <taxon>Papilionoideae</taxon>
        <taxon>50 kb inversion clade</taxon>
        <taxon>NPAAA clade</taxon>
        <taxon>Hologalegina</taxon>
        <taxon>IRL clade</taxon>
        <taxon>Trifolieae</taxon>
        <taxon>Medicago</taxon>
    </lineage>
</organism>
<dbReference type="Proteomes" id="UP000002051">
    <property type="component" value="Chromosome 3"/>
</dbReference>
<protein>
    <submittedName>
        <fullName evidence="1 3">Uncharacterized protein</fullName>
    </submittedName>
</protein>
<dbReference type="EMBL" id="CM001219">
    <property type="protein sequence ID" value="KEH32966.1"/>
    <property type="molecule type" value="Genomic_DNA"/>
</dbReference>
<gene>
    <name evidence="1" type="ordered locus">MTR_3g012130</name>
    <name evidence="2" type="ORF">MtrunA17_Chr3g0081241</name>
</gene>
<dbReference type="EMBL" id="PSQE01000003">
    <property type="protein sequence ID" value="RHN65564.1"/>
    <property type="molecule type" value="Genomic_DNA"/>
</dbReference>
<dbReference type="HOGENOM" id="CLU_180325_0_0_1"/>
<proteinExistence type="predicted"/>
<reference evidence="5" key="4">
    <citation type="journal article" date="2018" name="Nat. Plants">
        <title>Whole-genome landscape of Medicago truncatula symbiotic genes.</title>
        <authorList>
            <person name="Pecrix Y."/>
            <person name="Staton S.E."/>
            <person name="Sallet E."/>
            <person name="Lelandais-Briere C."/>
            <person name="Moreau S."/>
            <person name="Carrere S."/>
            <person name="Blein T."/>
            <person name="Jardinaud M.F."/>
            <person name="Latrasse D."/>
            <person name="Zouine M."/>
            <person name="Zahm M."/>
            <person name="Kreplak J."/>
            <person name="Mayjonade B."/>
            <person name="Satge C."/>
            <person name="Perez M."/>
            <person name="Cauet S."/>
            <person name="Marande W."/>
            <person name="Chantry-Darmon C."/>
            <person name="Lopez-Roques C."/>
            <person name="Bouchez O."/>
            <person name="Berard A."/>
            <person name="Debelle F."/>
            <person name="Munos S."/>
            <person name="Bendahmane A."/>
            <person name="Berges H."/>
            <person name="Niebel A."/>
            <person name="Buitink J."/>
            <person name="Frugier F."/>
            <person name="Benhamed M."/>
            <person name="Crespi M."/>
            <person name="Gouzy J."/>
            <person name="Gamas P."/>
        </authorList>
    </citation>
    <scope>NUCLEOTIDE SEQUENCE [LARGE SCALE GENOMIC DNA]</scope>
    <source>
        <strain evidence="5">cv. Jemalong A17</strain>
    </source>
</reference>
<name>A0A072UUE1_MEDTR</name>
<evidence type="ECO:0000313" key="3">
    <source>
        <dbReference type="EnsemblPlants" id="KEH32966"/>
    </source>
</evidence>
<dbReference type="Proteomes" id="UP000265566">
    <property type="component" value="Chromosome 3"/>
</dbReference>
<reference evidence="1 4" key="1">
    <citation type="journal article" date="2011" name="Nature">
        <title>The Medicago genome provides insight into the evolution of rhizobial symbioses.</title>
        <authorList>
            <person name="Young N.D."/>
            <person name="Debelle F."/>
            <person name="Oldroyd G.E."/>
            <person name="Geurts R."/>
            <person name="Cannon S.B."/>
            <person name="Udvardi M.K."/>
            <person name="Benedito V.A."/>
            <person name="Mayer K.F."/>
            <person name="Gouzy J."/>
            <person name="Schoof H."/>
            <person name="Van de Peer Y."/>
            <person name="Proost S."/>
            <person name="Cook D.R."/>
            <person name="Meyers B.C."/>
            <person name="Spannagl M."/>
            <person name="Cheung F."/>
            <person name="De Mita S."/>
            <person name="Krishnakumar V."/>
            <person name="Gundlach H."/>
            <person name="Zhou S."/>
            <person name="Mudge J."/>
            <person name="Bharti A.K."/>
            <person name="Murray J.D."/>
            <person name="Naoumkina M.A."/>
            <person name="Rosen B."/>
            <person name="Silverstein K.A."/>
            <person name="Tang H."/>
            <person name="Rombauts S."/>
            <person name="Zhao P.X."/>
            <person name="Zhou P."/>
            <person name="Barbe V."/>
            <person name="Bardou P."/>
            <person name="Bechner M."/>
            <person name="Bellec A."/>
            <person name="Berger A."/>
            <person name="Berges H."/>
            <person name="Bidwell S."/>
            <person name="Bisseling T."/>
            <person name="Choisne N."/>
            <person name="Couloux A."/>
            <person name="Denny R."/>
            <person name="Deshpande S."/>
            <person name="Dai X."/>
            <person name="Doyle J.J."/>
            <person name="Dudez A.M."/>
            <person name="Farmer A.D."/>
            <person name="Fouteau S."/>
            <person name="Franken C."/>
            <person name="Gibelin C."/>
            <person name="Gish J."/>
            <person name="Goldstein S."/>
            <person name="Gonzalez A.J."/>
            <person name="Green P.J."/>
            <person name="Hallab A."/>
            <person name="Hartog M."/>
            <person name="Hua A."/>
            <person name="Humphray S.J."/>
            <person name="Jeong D.H."/>
            <person name="Jing Y."/>
            <person name="Jocker A."/>
            <person name="Kenton S.M."/>
            <person name="Kim D.J."/>
            <person name="Klee K."/>
            <person name="Lai H."/>
            <person name="Lang C."/>
            <person name="Lin S."/>
            <person name="Macmil S.L."/>
            <person name="Magdelenat G."/>
            <person name="Matthews L."/>
            <person name="McCorrison J."/>
            <person name="Monaghan E.L."/>
            <person name="Mun J.H."/>
            <person name="Najar F.Z."/>
            <person name="Nicholson C."/>
            <person name="Noirot C."/>
            <person name="O'Bleness M."/>
            <person name="Paule C.R."/>
            <person name="Poulain J."/>
            <person name="Prion F."/>
            <person name="Qin B."/>
            <person name="Qu C."/>
            <person name="Retzel E.F."/>
            <person name="Riddle C."/>
            <person name="Sallet E."/>
            <person name="Samain S."/>
            <person name="Samson N."/>
            <person name="Sanders I."/>
            <person name="Saurat O."/>
            <person name="Scarpelli C."/>
            <person name="Schiex T."/>
            <person name="Segurens B."/>
            <person name="Severin A.J."/>
            <person name="Sherrier D.J."/>
            <person name="Shi R."/>
            <person name="Sims S."/>
            <person name="Singer S.R."/>
            <person name="Sinharoy S."/>
            <person name="Sterck L."/>
            <person name="Viollet A."/>
            <person name="Wang B.B."/>
            <person name="Wang K."/>
            <person name="Wang M."/>
            <person name="Wang X."/>
            <person name="Warfsmann J."/>
            <person name="Weissenbach J."/>
            <person name="White D.D."/>
            <person name="White J.D."/>
            <person name="Wiley G.B."/>
            <person name="Wincker P."/>
            <person name="Xing Y."/>
            <person name="Yang L."/>
            <person name="Yao Z."/>
            <person name="Ying F."/>
            <person name="Zhai J."/>
            <person name="Zhou L."/>
            <person name="Zuber A."/>
            <person name="Denarie J."/>
            <person name="Dixon R.A."/>
            <person name="May G.D."/>
            <person name="Schwartz D.C."/>
            <person name="Rogers J."/>
            <person name="Quetier F."/>
            <person name="Town C.D."/>
            <person name="Roe B.A."/>
        </authorList>
    </citation>
    <scope>NUCLEOTIDE SEQUENCE [LARGE SCALE GENOMIC DNA]</scope>
    <source>
        <strain evidence="1">A17</strain>
        <strain evidence="3 4">cv. Jemalong A17</strain>
    </source>
</reference>
<reference evidence="1 4" key="2">
    <citation type="journal article" date="2014" name="BMC Genomics">
        <title>An improved genome release (version Mt4.0) for the model legume Medicago truncatula.</title>
        <authorList>
            <person name="Tang H."/>
            <person name="Krishnakumar V."/>
            <person name="Bidwell S."/>
            <person name="Rosen B."/>
            <person name="Chan A."/>
            <person name="Zhou S."/>
            <person name="Gentzbittel L."/>
            <person name="Childs K.L."/>
            <person name="Yandell M."/>
            <person name="Gundlach H."/>
            <person name="Mayer K.F."/>
            <person name="Schwartz D.C."/>
            <person name="Town C.D."/>
        </authorList>
    </citation>
    <scope>GENOME REANNOTATION</scope>
    <source>
        <strain evidence="1">A17</strain>
        <strain evidence="3 4">cv. Jemalong A17</strain>
    </source>
</reference>
<evidence type="ECO:0000313" key="5">
    <source>
        <dbReference type="Proteomes" id="UP000265566"/>
    </source>
</evidence>
<dbReference type="Gramene" id="rna13414">
    <property type="protein sequence ID" value="RHN65564.1"/>
    <property type="gene ID" value="gene13414"/>
</dbReference>
<reference evidence="2" key="5">
    <citation type="journal article" date="2018" name="Nat. Plants">
        <title>Whole-genome landscape of Medicago truncatula symbiotic genes.</title>
        <authorList>
            <person name="Pecrix Y."/>
            <person name="Gamas P."/>
            <person name="Carrere S."/>
        </authorList>
    </citation>
    <scope>NUCLEOTIDE SEQUENCE</scope>
    <source>
        <tissue evidence="2">Leaves</tissue>
    </source>
</reference>